<evidence type="ECO:0000256" key="5">
    <source>
        <dbReference type="ARBA" id="ARBA00022475"/>
    </source>
</evidence>
<protein>
    <recommendedName>
        <fullName evidence="4 17">Undecaprenyl-diphosphatase</fullName>
        <ecNumber evidence="3 17">3.6.1.27</ecNumber>
    </recommendedName>
    <alternativeName>
        <fullName evidence="15 17">Bacitracin resistance protein</fullName>
    </alternativeName>
    <alternativeName>
        <fullName evidence="14 17">Undecaprenyl pyrophosphate phosphatase</fullName>
    </alternativeName>
</protein>
<evidence type="ECO:0000256" key="8">
    <source>
        <dbReference type="ARBA" id="ARBA00022960"/>
    </source>
</evidence>
<evidence type="ECO:0000313" key="19">
    <source>
        <dbReference type="Proteomes" id="UP000670947"/>
    </source>
</evidence>
<evidence type="ECO:0000256" key="7">
    <source>
        <dbReference type="ARBA" id="ARBA00022801"/>
    </source>
</evidence>
<sequence>MQDLFTAIVQGIVEGLTEFLPVSSTGHLILSGKLLGFSGEKADTFEIIIQLGAILAVAVIYWRRILHLLGLRRFHPAEAAQHDQEPNRRTQAAGQTSKLNLIHVILACLPAMALGVLLHSWIKDYLFSPYTVLAGLVLGGIFMLLGQKKQTAAMAEEIDQLSYKQAMLIGFYQCLALWPGFSRSGATIAGGLLSGVGYRAATNFSFLIAIPMMIAASGYELLKSYDTLTRSDLGFFATGFVVAFVVALLAVITFLKWLERLKLAPFAYYRFALAAVFLPYLLIANR</sequence>
<feature type="transmembrane region" description="Helical" evidence="17">
    <location>
        <begin position="127"/>
        <end position="145"/>
    </location>
</feature>
<dbReference type="EMBL" id="JAGGDJ010000002">
    <property type="protein sequence ID" value="MBO7743459.1"/>
    <property type="molecule type" value="Genomic_DNA"/>
</dbReference>
<dbReference type="EC" id="3.6.1.27" evidence="3 17"/>
<dbReference type="HAMAP" id="MF_01006">
    <property type="entry name" value="Undec_diphosphatase"/>
    <property type="match status" value="1"/>
</dbReference>
<evidence type="ECO:0000256" key="10">
    <source>
        <dbReference type="ARBA" id="ARBA00022989"/>
    </source>
</evidence>
<evidence type="ECO:0000256" key="3">
    <source>
        <dbReference type="ARBA" id="ARBA00012374"/>
    </source>
</evidence>
<evidence type="ECO:0000256" key="12">
    <source>
        <dbReference type="ARBA" id="ARBA00023251"/>
    </source>
</evidence>
<keyword evidence="12 17" id="KW-0046">Antibiotic resistance</keyword>
<keyword evidence="11 17" id="KW-0472">Membrane</keyword>
<accession>A0ABS3W596</accession>
<dbReference type="NCBIfam" id="TIGR00753">
    <property type="entry name" value="undec_PP_bacA"/>
    <property type="match status" value="1"/>
</dbReference>
<comment type="function">
    <text evidence="17">Catalyzes the dephosphorylation of undecaprenyl diphosphate (UPP). Confers resistance to bacitracin.</text>
</comment>
<dbReference type="RefSeq" id="WP_208846486.1">
    <property type="nucleotide sequence ID" value="NZ_JAGGDJ010000002.1"/>
</dbReference>
<reference evidence="18 19" key="1">
    <citation type="submission" date="2021-03" db="EMBL/GenBank/DDBJ databases">
        <title>Paenibacillus artemisicola MWE-103 whole genome sequence.</title>
        <authorList>
            <person name="Ham Y.J."/>
        </authorList>
    </citation>
    <scope>NUCLEOTIDE SEQUENCE [LARGE SCALE GENOMIC DNA]</scope>
    <source>
        <strain evidence="18 19">MWE-103</strain>
    </source>
</reference>
<keyword evidence="13 17" id="KW-0961">Cell wall biogenesis/degradation</keyword>
<name>A0ABS3W596_9BACL</name>
<feature type="transmembrane region" description="Helical" evidence="17">
    <location>
        <begin position="47"/>
        <end position="66"/>
    </location>
</feature>
<evidence type="ECO:0000256" key="17">
    <source>
        <dbReference type="HAMAP-Rule" id="MF_01006"/>
    </source>
</evidence>
<evidence type="ECO:0000256" key="6">
    <source>
        <dbReference type="ARBA" id="ARBA00022692"/>
    </source>
</evidence>
<evidence type="ECO:0000256" key="14">
    <source>
        <dbReference type="ARBA" id="ARBA00032707"/>
    </source>
</evidence>
<keyword evidence="19" id="KW-1185">Reference proteome</keyword>
<comment type="caution">
    <text evidence="18">The sequence shown here is derived from an EMBL/GenBank/DDBJ whole genome shotgun (WGS) entry which is preliminary data.</text>
</comment>
<organism evidence="18 19">
    <name type="scientific">Paenibacillus artemisiicola</name>
    <dbReference type="NCBI Taxonomy" id="1172618"/>
    <lineage>
        <taxon>Bacteria</taxon>
        <taxon>Bacillati</taxon>
        <taxon>Bacillota</taxon>
        <taxon>Bacilli</taxon>
        <taxon>Bacillales</taxon>
        <taxon>Paenibacillaceae</taxon>
        <taxon>Paenibacillus</taxon>
    </lineage>
</organism>
<comment type="catalytic activity">
    <reaction evidence="16 17">
        <text>di-trans,octa-cis-undecaprenyl diphosphate + H2O = di-trans,octa-cis-undecaprenyl phosphate + phosphate + H(+)</text>
        <dbReference type="Rhea" id="RHEA:28094"/>
        <dbReference type="ChEBI" id="CHEBI:15377"/>
        <dbReference type="ChEBI" id="CHEBI:15378"/>
        <dbReference type="ChEBI" id="CHEBI:43474"/>
        <dbReference type="ChEBI" id="CHEBI:58405"/>
        <dbReference type="ChEBI" id="CHEBI:60392"/>
        <dbReference type="EC" id="3.6.1.27"/>
    </reaction>
</comment>
<keyword evidence="6 17" id="KW-0812">Transmembrane</keyword>
<evidence type="ECO:0000256" key="1">
    <source>
        <dbReference type="ARBA" id="ARBA00004651"/>
    </source>
</evidence>
<keyword evidence="10 17" id="KW-1133">Transmembrane helix</keyword>
<dbReference type="PANTHER" id="PTHR30622:SF3">
    <property type="entry name" value="UNDECAPRENYL-DIPHOSPHATASE"/>
    <property type="match status" value="1"/>
</dbReference>
<feature type="transmembrane region" description="Helical" evidence="17">
    <location>
        <begin position="267"/>
        <end position="284"/>
    </location>
</feature>
<feature type="transmembrane region" description="Helical" evidence="17">
    <location>
        <begin position="234"/>
        <end position="255"/>
    </location>
</feature>
<dbReference type="NCBIfam" id="NF001390">
    <property type="entry name" value="PRK00281.1-4"/>
    <property type="match status" value="1"/>
</dbReference>
<proteinExistence type="inferred from homology"/>
<comment type="miscellaneous">
    <text evidence="17">Bacitracin is thought to be involved in the inhibition of peptidoglycan synthesis by sequestering undecaprenyl diphosphate, thereby reducing the pool of lipid carrier available.</text>
</comment>
<feature type="transmembrane region" description="Helical" evidence="17">
    <location>
        <begin position="201"/>
        <end position="222"/>
    </location>
</feature>
<dbReference type="NCBIfam" id="NF001389">
    <property type="entry name" value="PRK00281.1-2"/>
    <property type="match status" value="1"/>
</dbReference>
<evidence type="ECO:0000256" key="9">
    <source>
        <dbReference type="ARBA" id="ARBA00022984"/>
    </source>
</evidence>
<keyword evidence="9 17" id="KW-0573">Peptidoglycan synthesis</keyword>
<dbReference type="Proteomes" id="UP000670947">
    <property type="component" value="Unassembled WGS sequence"/>
</dbReference>
<evidence type="ECO:0000256" key="16">
    <source>
        <dbReference type="ARBA" id="ARBA00047594"/>
    </source>
</evidence>
<evidence type="ECO:0000256" key="15">
    <source>
        <dbReference type="ARBA" id="ARBA00032932"/>
    </source>
</evidence>
<evidence type="ECO:0000313" key="18">
    <source>
        <dbReference type="EMBL" id="MBO7743459.1"/>
    </source>
</evidence>
<keyword evidence="8 17" id="KW-0133">Cell shape</keyword>
<dbReference type="PANTHER" id="PTHR30622">
    <property type="entry name" value="UNDECAPRENYL-DIPHOSPHATASE"/>
    <property type="match status" value="1"/>
</dbReference>
<evidence type="ECO:0000256" key="2">
    <source>
        <dbReference type="ARBA" id="ARBA00010621"/>
    </source>
</evidence>
<dbReference type="InterPro" id="IPR003824">
    <property type="entry name" value="UppP"/>
</dbReference>
<dbReference type="GO" id="GO:0050380">
    <property type="term" value="F:undecaprenyl-diphosphatase activity"/>
    <property type="evidence" value="ECO:0007669"/>
    <property type="project" value="UniProtKB-EC"/>
</dbReference>
<keyword evidence="7 17" id="KW-0378">Hydrolase</keyword>
<feature type="transmembrane region" description="Helical" evidence="17">
    <location>
        <begin position="99"/>
        <end position="121"/>
    </location>
</feature>
<feature type="transmembrane region" description="Helical" evidence="17">
    <location>
        <begin position="166"/>
        <end position="181"/>
    </location>
</feature>
<comment type="similarity">
    <text evidence="2 17">Belongs to the UppP family.</text>
</comment>
<evidence type="ECO:0000256" key="4">
    <source>
        <dbReference type="ARBA" id="ARBA00021581"/>
    </source>
</evidence>
<comment type="subcellular location">
    <subcellularLocation>
        <location evidence="1 17">Cell membrane</location>
        <topology evidence="1 17">Multi-pass membrane protein</topology>
    </subcellularLocation>
</comment>
<evidence type="ECO:0000256" key="11">
    <source>
        <dbReference type="ARBA" id="ARBA00023136"/>
    </source>
</evidence>
<gene>
    <name evidence="17" type="primary">uppP</name>
    <name evidence="18" type="ORF">I8J29_04590</name>
</gene>
<dbReference type="Pfam" id="PF02673">
    <property type="entry name" value="BacA"/>
    <property type="match status" value="1"/>
</dbReference>
<evidence type="ECO:0000256" key="13">
    <source>
        <dbReference type="ARBA" id="ARBA00023316"/>
    </source>
</evidence>
<keyword evidence="5 17" id="KW-1003">Cell membrane</keyword>